<sequence length="149" mass="17140">MNLYIKNLTARGVPKLSAFCLIIISSFTLNAQQITNTDAEPDYWTNLYNATIRYTVMQEENSFDLDLYFGRNGSLKSNLEYQGKWWVKGEEGSQLFCYEINSDLRDPSFLSECFPLVLMNNPRIGATWFARFDQGIMYEAIVVAGRDSE</sequence>
<name>A0A381T4K7_9ZZZZ</name>
<organism evidence="1">
    <name type="scientific">marine metagenome</name>
    <dbReference type="NCBI Taxonomy" id="408172"/>
    <lineage>
        <taxon>unclassified sequences</taxon>
        <taxon>metagenomes</taxon>
        <taxon>ecological metagenomes</taxon>
    </lineage>
</organism>
<evidence type="ECO:0000313" key="1">
    <source>
        <dbReference type="EMBL" id="SVA11115.1"/>
    </source>
</evidence>
<accession>A0A381T4K7</accession>
<gene>
    <name evidence="1" type="ORF">METZ01_LOCUS63969</name>
</gene>
<dbReference type="AlphaFoldDB" id="A0A381T4K7"/>
<proteinExistence type="predicted"/>
<protein>
    <submittedName>
        <fullName evidence="1">Uncharacterized protein</fullName>
    </submittedName>
</protein>
<dbReference type="EMBL" id="UINC01004016">
    <property type="protein sequence ID" value="SVA11115.1"/>
    <property type="molecule type" value="Genomic_DNA"/>
</dbReference>
<reference evidence="1" key="1">
    <citation type="submission" date="2018-05" db="EMBL/GenBank/DDBJ databases">
        <authorList>
            <person name="Lanie J.A."/>
            <person name="Ng W.-L."/>
            <person name="Kazmierczak K.M."/>
            <person name="Andrzejewski T.M."/>
            <person name="Davidsen T.M."/>
            <person name="Wayne K.J."/>
            <person name="Tettelin H."/>
            <person name="Glass J.I."/>
            <person name="Rusch D."/>
            <person name="Podicherti R."/>
            <person name="Tsui H.-C.T."/>
            <person name="Winkler M.E."/>
        </authorList>
    </citation>
    <scope>NUCLEOTIDE SEQUENCE</scope>
</reference>